<keyword evidence="3" id="KW-1185">Reference proteome</keyword>
<comment type="caution">
    <text evidence="2">The sequence shown here is derived from an EMBL/GenBank/DDBJ whole genome shotgun (WGS) entry which is preliminary data.</text>
</comment>
<accession>A0ABU6UPR7</accession>
<name>A0ABU6UPR7_9FABA</name>
<organism evidence="2 3">
    <name type="scientific">Stylosanthes scabra</name>
    <dbReference type="NCBI Taxonomy" id="79078"/>
    <lineage>
        <taxon>Eukaryota</taxon>
        <taxon>Viridiplantae</taxon>
        <taxon>Streptophyta</taxon>
        <taxon>Embryophyta</taxon>
        <taxon>Tracheophyta</taxon>
        <taxon>Spermatophyta</taxon>
        <taxon>Magnoliopsida</taxon>
        <taxon>eudicotyledons</taxon>
        <taxon>Gunneridae</taxon>
        <taxon>Pentapetalae</taxon>
        <taxon>rosids</taxon>
        <taxon>fabids</taxon>
        <taxon>Fabales</taxon>
        <taxon>Fabaceae</taxon>
        <taxon>Papilionoideae</taxon>
        <taxon>50 kb inversion clade</taxon>
        <taxon>dalbergioids sensu lato</taxon>
        <taxon>Dalbergieae</taxon>
        <taxon>Pterocarpus clade</taxon>
        <taxon>Stylosanthes</taxon>
    </lineage>
</organism>
<dbReference type="Proteomes" id="UP001341840">
    <property type="component" value="Unassembled WGS sequence"/>
</dbReference>
<evidence type="ECO:0000313" key="3">
    <source>
        <dbReference type="Proteomes" id="UP001341840"/>
    </source>
</evidence>
<protein>
    <recommendedName>
        <fullName evidence="4">CCHC-type domain-containing protein</fullName>
    </recommendedName>
</protein>
<feature type="region of interest" description="Disordered" evidence="1">
    <location>
        <begin position="1"/>
        <end position="53"/>
    </location>
</feature>
<reference evidence="2 3" key="1">
    <citation type="journal article" date="2023" name="Plants (Basel)">
        <title>Bridging the Gap: Combining Genomics and Transcriptomics Approaches to Understand Stylosanthes scabra, an Orphan Legume from the Brazilian Caatinga.</title>
        <authorList>
            <person name="Ferreira-Neto J.R.C."/>
            <person name="da Silva M.D."/>
            <person name="Binneck E."/>
            <person name="de Melo N.F."/>
            <person name="da Silva R.H."/>
            <person name="de Melo A.L.T.M."/>
            <person name="Pandolfi V."/>
            <person name="Bustamante F.O."/>
            <person name="Brasileiro-Vidal A.C."/>
            <person name="Benko-Iseppon A.M."/>
        </authorList>
    </citation>
    <scope>NUCLEOTIDE SEQUENCE [LARGE SCALE GENOMIC DNA]</scope>
    <source>
        <tissue evidence="2">Leaves</tissue>
    </source>
</reference>
<gene>
    <name evidence="2" type="ORF">PIB30_067299</name>
</gene>
<feature type="region of interest" description="Disordered" evidence="1">
    <location>
        <begin position="67"/>
        <end position="90"/>
    </location>
</feature>
<evidence type="ECO:0008006" key="4">
    <source>
        <dbReference type="Google" id="ProtNLM"/>
    </source>
</evidence>
<evidence type="ECO:0000256" key="1">
    <source>
        <dbReference type="SAM" id="MobiDB-lite"/>
    </source>
</evidence>
<proteinExistence type="predicted"/>
<evidence type="ECO:0000313" key="2">
    <source>
        <dbReference type="EMBL" id="MED6162116.1"/>
    </source>
</evidence>
<sequence>MGENFDSSALLVNAKTGNSRTKAGNNDGKDRGKGKGGRGSQGRGEKSQKHCTYCGKNGHLEDNRASINMIADESDEELSNQSQKENDGKFESYFTLEQKEALLALLDQKESQ</sequence>
<dbReference type="EMBL" id="JASCZI010121529">
    <property type="protein sequence ID" value="MED6162116.1"/>
    <property type="molecule type" value="Genomic_DNA"/>
</dbReference>